<proteinExistence type="predicted"/>
<dbReference type="RefSeq" id="XP_066722357.1">
    <property type="nucleotide sequence ID" value="XM_066851725.1"/>
</dbReference>
<accession>A0ABR1X5Z8</accession>
<gene>
    <name evidence="2" type="ORF">PG994_000316</name>
</gene>
<evidence type="ECO:0000313" key="2">
    <source>
        <dbReference type="EMBL" id="KAK8090811.1"/>
    </source>
</evidence>
<organism evidence="2 3">
    <name type="scientific">Apiospora phragmitis</name>
    <dbReference type="NCBI Taxonomy" id="2905665"/>
    <lineage>
        <taxon>Eukaryota</taxon>
        <taxon>Fungi</taxon>
        <taxon>Dikarya</taxon>
        <taxon>Ascomycota</taxon>
        <taxon>Pezizomycotina</taxon>
        <taxon>Sordariomycetes</taxon>
        <taxon>Xylariomycetidae</taxon>
        <taxon>Amphisphaeriales</taxon>
        <taxon>Apiosporaceae</taxon>
        <taxon>Apiospora</taxon>
    </lineage>
</organism>
<feature type="region of interest" description="Disordered" evidence="1">
    <location>
        <begin position="177"/>
        <end position="197"/>
    </location>
</feature>
<reference evidence="2 3" key="1">
    <citation type="submission" date="2023-01" db="EMBL/GenBank/DDBJ databases">
        <title>Analysis of 21 Apiospora genomes using comparative genomics revels a genus with tremendous synthesis potential of carbohydrate active enzymes and secondary metabolites.</title>
        <authorList>
            <person name="Sorensen T."/>
        </authorList>
    </citation>
    <scope>NUCLEOTIDE SEQUENCE [LARGE SCALE GENOMIC DNA]</scope>
    <source>
        <strain evidence="2 3">CBS 135458</strain>
    </source>
</reference>
<comment type="caution">
    <text evidence="2">The sequence shown here is derived from an EMBL/GenBank/DDBJ whole genome shotgun (WGS) entry which is preliminary data.</text>
</comment>
<evidence type="ECO:0000256" key="1">
    <source>
        <dbReference type="SAM" id="MobiDB-lite"/>
    </source>
</evidence>
<name>A0ABR1X5Z8_9PEZI</name>
<dbReference type="EMBL" id="JAQQWL010000001">
    <property type="protein sequence ID" value="KAK8090811.1"/>
    <property type="molecule type" value="Genomic_DNA"/>
</dbReference>
<evidence type="ECO:0000313" key="3">
    <source>
        <dbReference type="Proteomes" id="UP001480595"/>
    </source>
</evidence>
<sequence length="197" mass="20879">MNPYGLRVSRLVIAASGLDGFRKWLALPANSLNLRLGFFCGTGGVESVLLMLAYVPMISDSTDIPVNRPFTGRLWLTGGSGTSKAPLTSLTPGASGTTLSSGILAVVRYHTVPVDLQVSFSTHISNRKSGGWQLTFLFDGNAVKSQDDSTDQGTGCRGPRCQTHGGAKLVIEIGKPSNEVEDQPGHHDTGIYAHDPP</sequence>
<dbReference type="GeneID" id="92084788"/>
<protein>
    <submittedName>
        <fullName evidence="2">Uncharacterized protein</fullName>
    </submittedName>
</protein>
<keyword evidence="3" id="KW-1185">Reference proteome</keyword>
<dbReference type="Proteomes" id="UP001480595">
    <property type="component" value="Unassembled WGS sequence"/>
</dbReference>